<dbReference type="OrthoDB" id="9795056at2"/>
<dbReference type="SUPFAM" id="SSF47240">
    <property type="entry name" value="Ferritin-like"/>
    <property type="match status" value="1"/>
</dbReference>
<name>K2Q6E8_9FLAO</name>
<dbReference type="Pfam" id="PF05974">
    <property type="entry name" value="DUF892"/>
    <property type="match status" value="1"/>
</dbReference>
<dbReference type="Gene3D" id="1.20.1260.10">
    <property type="match status" value="1"/>
</dbReference>
<dbReference type="InterPro" id="IPR047114">
    <property type="entry name" value="YciF"/>
</dbReference>
<sequence>MRTISELYEYHLHYIYSAEIQLVEGLSIMASKTTNRLLNEVLEIQLEKTKDNKKALSKLVESYLESNREITCLMVQAYLQEIQQFINHATEEEVLNVGLMVETQRLVHFKISIYSAALYYTNILNYQEDTRILGEILDGEHQNLITVASLEKDQID</sequence>
<dbReference type="RefSeq" id="WP_008990445.1">
    <property type="nucleotide sequence ID" value="NZ_AMSG01000002.1"/>
</dbReference>
<dbReference type="PANTHER" id="PTHR30565:SF9">
    <property type="entry name" value="PROTEIN YCIF"/>
    <property type="match status" value="1"/>
</dbReference>
<dbReference type="PANTHER" id="PTHR30565">
    <property type="entry name" value="PROTEIN YCIF"/>
    <property type="match status" value="1"/>
</dbReference>
<feature type="coiled-coil region" evidence="1">
    <location>
        <begin position="39"/>
        <end position="66"/>
    </location>
</feature>
<evidence type="ECO:0000256" key="1">
    <source>
        <dbReference type="SAM" id="Coils"/>
    </source>
</evidence>
<comment type="caution">
    <text evidence="2">The sequence shown here is derived from an EMBL/GenBank/DDBJ whole genome shotgun (WGS) entry which is preliminary data.</text>
</comment>
<dbReference type="EMBL" id="AMSG01000002">
    <property type="protein sequence ID" value="EKF56426.1"/>
    <property type="molecule type" value="Genomic_DNA"/>
</dbReference>
<accession>K2Q6E8</accession>
<dbReference type="InterPro" id="IPR012347">
    <property type="entry name" value="Ferritin-like"/>
</dbReference>
<evidence type="ECO:0000313" key="2">
    <source>
        <dbReference type="EMBL" id="EKF56426.1"/>
    </source>
</evidence>
<dbReference type="InterPro" id="IPR009078">
    <property type="entry name" value="Ferritin-like_SF"/>
</dbReference>
<dbReference type="AlphaFoldDB" id="K2Q6E8"/>
<gene>
    <name evidence="2" type="ORF">I215_02848</name>
</gene>
<protein>
    <submittedName>
        <fullName evidence="2">Uncharacterized protein</fullName>
    </submittedName>
</protein>
<proteinExistence type="predicted"/>
<evidence type="ECO:0000313" key="3">
    <source>
        <dbReference type="Proteomes" id="UP000007364"/>
    </source>
</evidence>
<organism evidence="2 3">
    <name type="scientific">Galbibacter marinus</name>
    <dbReference type="NCBI Taxonomy" id="555500"/>
    <lineage>
        <taxon>Bacteria</taxon>
        <taxon>Pseudomonadati</taxon>
        <taxon>Bacteroidota</taxon>
        <taxon>Flavobacteriia</taxon>
        <taxon>Flavobacteriales</taxon>
        <taxon>Flavobacteriaceae</taxon>
        <taxon>Galbibacter</taxon>
    </lineage>
</organism>
<dbReference type="Proteomes" id="UP000007364">
    <property type="component" value="Unassembled WGS sequence"/>
</dbReference>
<dbReference type="InterPro" id="IPR010287">
    <property type="entry name" value="DUF892_YciF-like"/>
</dbReference>
<reference evidence="2 3" key="1">
    <citation type="journal article" date="2012" name="J. Bacteriol.">
        <title>Genome Sequence of Galbibacter marinum Type Strain ck-I2-15.</title>
        <authorList>
            <person name="Lai Q."/>
            <person name="Li C."/>
            <person name="Shao Z."/>
        </authorList>
    </citation>
    <scope>NUCLEOTIDE SEQUENCE [LARGE SCALE GENOMIC DNA]</scope>
    <source>
        <strain evidence="3">ck-I2-15</strain>
    </source>
</reference>
<dbReference type="eggNOG" id="COG3685">
    <property type="taxonomic scope" value="Bacteria"/>
</dbReference>
<keyword evidence="1" id="KW-0175">Coiled coil</keyword>
<dbReference type="STRING" id="555500.I215_02848"/>
<keyword evidence="3" id="KW-1185">Reference proteome</keyword>